<gene>
    <name evidence="2" type="ORF">RZN05_12485</name>
</gene>
<keyword evidence="2" id="KW-0238">DNA-binding</keyword>
<proteinExistence type="predicted"/>
<reference evidence="2 3" key="1">
    <citation type="submission" date="2023-10" db="EMBL/GenBank/DDBJ databases">
        <title>Sphingomonas sp. HF-S4 16S ribosomal RNA gene Genome sequencing and assembly.</title>
        <authorList>
            <person name="Lee H."/>
        </authorList>
    </citation>
    <scope>NUCLEOTIDE SEQUENCE [LARGE SCALE GENOMIC DNA]</scope>
    <source>
        <strain evidence="2 3">HF-S4</strain>
    </source>
</reference>
<accession>A0ABU3Y8W1</accession>
<evidence type="ECO:0000259" key="1">
    <source>
        <dbReference type="Pfam" id="PF13463"/>
    </source>
</evidence>
<dbReference type="InterPro" id="IPR036388">
    <property type="entry name" value="WH-like_DNA-bd_sf"/>
</dbReference>
<dbReference type="InterPro" id="IPR036390">
    <property type="entry name" value="WH_DNA-bd_sf"/>
</dbReference>
<dbReference type="SUPFAM" id="SSF46785">
    <property type="entry name" value="Winged helix' DNA-binding domain"/>
    <property type="match status" value="1"/>
</dbReference>
<organism evidence="2 3">
    <name type="scientific">Sphingomonas agrestis</name>
    <dbReference type="NCBI Taxonomy" id="3080540"/>
    <lineage>
        <taxon>Bacteria</taxon>
        <taxon>Pseudomonadati</taxon>
        <taxon>Pseudomonadota</taxon>
        <taxon>Alphaproteobacteria</taxon>
        <taxon>Sphingomonadales</taxon>
        <taxon>Sphingomonadaceae</taxon>
        <taxon>Sphingomonas</taxon>
    </lineage>
</organism>
<dbReference type="EMBL" id="JAWJEJ010000001">
    <property type="protein sequence ID" value="MDV3457804.1"/>
    <property type="molecule type" value="Genomic_DNA"/>
</dbReference>
<comment type="caution">
    <text evidence="2">The sequence shown here is derived from an EMBL/GenBank/DDBJ whole genome shotgun (WGS) entry which is preliminary data.</text>
</comment>
<evidence type="ECO:0000313" key="3">
    <source>
        <dbReference type="Proteomes" id="UP001273531"/>
    </source>
</evidence>
<feature type="domain" description="HTH marR-type" evidence="1">
    <location>
        <begin position="245"/>
        <end position="298"/>
    </location>
</feature>
<protein>
    <submittedName>
        <fullName evidence="2">Winged helix DNA-binding protein</fullName>
    </submittedName>
</protein>
<sequence>MARLTVLHDDPGPSYATSAPMVLVIAEGADAAAEGVAALELAGCQVRRLVPFADAAADISNYDGLDLILVEAAGAADSLLDLVLARADTLARERSLGIVVTVRPDQIDAAAAQMLGPHAQILCDPTRVERIAAIAGARHHARGVMDDVNRETESVRLRRLNEEVARIAETLARLTRSEEIEPRAGVRDRTNGYRGPDDGPAIEIHAAEIRSVIRSRRMRAQFFADELFADPAWDMLLDLFAAQLERRQVSVSSLCIAAAVPPTTALRWIGTLHEAGLFERQADPADRRRAYIGLSPKGLEGMRNYVGAVKRAGLQLV</sequence>
<keyword evidence="3" id="KW-1185">Reference proteome</keyword>
<dbReference type="RefSeq" id="WP_317226932.1">
    <property type="nucleotide sequence ID" value="NZ_JAWJEJ010000001.1"/>
</dbReference>
<dbReference type="Gene3D" id="1.10.10.10">
    <property type="entry name" value="Winged helix-like DNA-binding domain superfamily/Winged helix DNA-binding domain"/>
    <property type="match status" value="1"/>
</dbReference>
<dbReference type="Pfam" id="PF13463">
    <property type="entry name" value="HTH_27"/>
    <property type="match status" value="1"/>
</dbReference>
<dbReference type="GO" id="GO:0003677">
    <property type="term" value="F:DNA binding"/>
    <property type="evidence" value="ECO:0007669"/>
    <property type="project" value="UniProtKB-KW"/>
</dbReference>
<name>A0ABU3Y8W1_9SPHN</name>
<evidence type="ECO:0000313" key="2">
    <source>
        <dbReference type="EMBL" id="MDV3457804.1"/>
    </source>
</evidence>
<dbReference type="Proteomes" id="UP001273531">
    <property type="component" value="Unassembled WGS sequence"/>
</dbReference>
<dbReference type="InterPro" id="IPR000835">
    <property type="entry name" value="HTH_MarR-typ"/>
</dbReference>